<comment type="caution">
    <text evidence="11">The sequence shown here is derived from an EMBL/GenBank/DDBJ whole genome shotgun (WGS) entry which is preliminary data.</text>
</comment>
<evidence type="ECO:0000256" key="1">
    <source>
        <dbReference type="ARBA" id="ARBA00022723"/>
    </source>
</evidence>
<dbReference type="InterPro" id="IPR013088">
    <property type="entry name" value="Znf_NHR/GATA"/>
</dbReference>
<evidence type="ECO:0000259" key="9">
    <source>
        <dbReference type="PROSITE" id="PS51030"/>
    </source>
</evidence>
<dbReference type="InterPro" id="IPR000536">
    <property type="entry name" value="Nucl_hrmn_rcpt_lig-bd"/>
</dbReference>
<dbReference type="PANTHER" id="PTHR24082">
    <property type="entry name" value="NUCLEAR HORMONE RECEPTOR"/>
    <property type="match status" value="1"/>
</dbReference>
<dbReference type="Pfam" id="PF00105">
    <property type="entry name" value="zf-C4"/>
    <property type="match status" value="2"/>
</dbReference>
<keyword evidence="1" id="KW-0479">Metal-binding</keyword>
<dbReference type="PRINTS" id="PR00047">
    <property type="entry name" value="STROIDFINGER"/>
</dbReference>
<dbReference type="Gene3D" id="3.30.50.10">
    <property type="entry name" value="Erythroid Transcription Factor GATA-1, subunit A"/>
    <property type="match status" value="2"/>
</dbReference>
<keyword evidence="4" id="KW-0805">Transcription regulation</keyword>
<evidence type="ECO:0008006" key="13">
    <source>
        <dbReference type="Google" id="ProtNLM"/>
    </source>
</evidence>
<evidence type="ECO:0000313" key="11">
    <source>
        <dbReference type="EMBL" id="KAJ8309090.1"/>
    </source>
</evidence>
<name>A0ABQ9F0D8_TEGGR</name>
<evidence type="ECO:0000313" key="12">
    <source>
        <dbReference type="Proteomes" id="UP001217089"/>
    </source>
</evidence>
<keyword evidence="2" id="KW-0863">Zinc-finger</keyword>
<dbReference type="PROSITE" id="PS51030">
    <property type="entry name" value="NUCLEAR_REC_DBD_2"/>
    <property type="match status" value="2"/>
</dbReference>
<dbReference type="Gene3D" id="1.10.565.10">
    <property type="entry name" value="Retinoid X Receptor"/>
    <property type="match status" value="1"/>
</dbReference>
<keyword evidence="6" id="KW-0804">Transcription</keyword>
<keyword evidence="3" id="KW-0862">Zinc</keyword>
<keyword evidence="12" id="KW-1185">Reference proteome</keyword>
<dbReference type="SMART" id="SM00399">
    <property type="entry name" value="ZnF_C4"/>
    <property type="match status" value="1"/>
</dbReference>
<evidence type="ECO:0000259" key="10">
    <source>
        <dbReference type="PROSITE" id="PS51843"/>
    </source>
</evidence>
<dbReference type="InterPro" id="IPR001628">
    <property type="entry name" value="Znf_hrmn_rcpt"/>
</dbReference>
<dbReference type="InterPro" id="IPR035500">
    <property type="entry name" value="NHR-like_dom_sf"/>
</dbReference>
<dbReference type="PROSITE" id="PS51843">
    <property type="entry name" value="NR_LBD"/>
    <property type="match status" value="1"/>
</dbReference>
<evidence type="ECO:0000256" key="3">
    <source>
        <dbReference type="ARBA" id="ARBA00022833"/>
    </source>
</evidence>
<feature type="domain" description="Nuclear receptor" evidence="9">
    <location>
        <begin position="63"/>
        <end position="149"/>
    </location>
</feature>
<proteinExistence type="predicted"/>
<dbReference type="Proteomes" id="UP001217089">
    <property type="component" value="Unassembled WGS sequence"/>
</dbReference>
<protein>
    <recommendedName>
        <fullName evidence="13">Nuclear receptor domain-containing protein</fullName>
    </recommendedName>
</protein>
<evidence type="ECO:0000256" key="5">
    <source>
        <dbReference type="ARBA" id="ARBA00023125"/>
    </source>
</evidence>
<sequence>MKFFVRACKQEKMKYVCLRDKNCSITKESRVQCQFCRYQKCLQLKMFCPASGSMKKEDKNVSDIPCRVCGAPSSGFHFGALTCEGCKGFFRRMAKERESNKYHCSKGGFCEINSLTRNICKACRYKKCLEANMSIEASRIGRQPNAIKHAISLELQNRSDPGERQGYDIMNTSDQDTDILMEIKQEPFSNENSVDCTEYEDNIMKDDNTSDKSTEENLNDKEKLISENFGNIQSMDMFFEGKSLTDDTKDGTESSSGIDDSWMEIISKMEKASKELIPICKQEQKSYDEKNFQNVEICWNLMMKEFDHNALCIIRFAKKVLGFKTLTMDDQVKLIQSSIYPIVVLNFSKYFDHTTKNFKYFNFGMQEMEAIFQLFPMLKILASHFRHAGEMAHNLELDELEYCFLSTLLLYNGEKSLDLFGLTLCFLCI</sequence>
<feature type="domain" description="NR LBD" evidence="10">
    <location>
        <begin position="261"/>
        <end position="429"/>
    </location>
</feature>
<dbReference type="CDD" id="cd07179">
    <property type="entry name" value="2DBD_NR_DBD2"/>
    <property type="match status" value="1"/>
</dbReference>
<dbReference type="InterPro" id="IPR050234">
    <property type="entry name" value="Nuclear_hormone_rcpt_NR1"/>
</dbReference>
<dbReference type="PANTHER" id="PTHR24082:SF473">
    <property type="entry name" value="ECDYSONE-INDUCED PROTEIN 75B, ISOFORM B"/>
    <property type="match status" value="1"/>
</dbReference>
<gene>
    <name evidence="11" type="ORF">KUTeg_013964</name>
</gene>
<dbReference type="SUPFAM" id="SSF48508">
    <property type="entry name" value="Nuclear receptor ligand-binding domain"/>
    <property type="match status" value="1"/>
</dbReference>
<evidence type="ECO:0000256" key="8">
    <source>
        <dbReference type="ARBA" id="ARBA00023242"/>
    </source>
</evidence>
<keyword evidence="7" id="KW-0675">Receptor</keyword>
<feature type="domain" description="Nuclear receptor" evidence="9">
    <location>
        <begin position="1"/>
        <end position="53"/>
    </location>
</feature>
<dbReference type="SUPFAM" id="SSF57716">
    <property type="entry name" value="Glucocorticoid receptor-like (DNA-binding domain)"/>
    <property type="match status" value="2"/>
</dbReference>
<dbReference type="Pfam" id="PF00104">
    <property type="entry name" value="Hormone_recep"/>
    <property type="match status" value="1"/>
</dbReference>
<evidence type="ECO:0000256" key="2">
    <source>
        <dbReference type="ARBA" id="ARBA00022771"/>
    </source>
</evidence>
<evidence type="ECO:0000256" key="4">
    <source>
        <dbReference type="ARBA" id="ARBA00023015"/>
    </source>
</evidence>
<reference evidence="11 12" key="1">
    <citation type="submission" date="2022-12" db="EMBL/GenBank/DDBJ databases">
        <title>Chromosome-level genome of Tegillarca granosa.</title>
        <authorList>
            <person name="Kim J."/>
        </authorList>
    </citation>
    <scope>NUCLEOTIDE SEQUENCE [LARGE SCALE GENOMIC DNA]</scope>
    <source>
        <strain evidence="11">Teg-2019</strain>
        <tissue evidence="11">Adductor muscle</tissue>
    </source>
</reference>
<dbReference type="EMBL" id="JARBDR010000657">
    <property type="protein sequence ID" value="KAJ8309090.1"/>
    <property type="molecule type" value="Genomic_DNA"/>
</dbReference>
<accession>A0ABQ9F0D8</accession>
<keyword evidence="8" id="KW-0539">Nucleus</keyword>
<evidence type="ECO:0000256" key="6">
    <source>
        <dbReference type="ARBA" id="ARBA00023163"/>
    </source>
</evidence>
<dbReference type="PRINTS" id="PR00398">
    <property type="entry name" value="STRDHORMONER"/>
</dbReference>
<keyword evidence="5" id="KW-0238">DNA-binding</keyword>
<organism evidence="11 12">
    <name type="scientific">Tegillarca granosa</name>
    <name type="common">Malaysian cockle</name>
    <name type="synonym">Anadara granosa</name>
    <dbReference type="NCBI Taxonomy" id="220873"/>
    <lineage>
        <taxon>Eukaryota</taxon>
        <taxon>Metazoa</taxon>
        <taxon>Spiralia</taxon>
        <taxon>Lophotrochozoa</taxon>
        <taxon>Mollusca</taxon>
        <taxon>Bivalvia</taxon>
        <taxon>Autobranchia</taxon>
        <taxon>Pteriomorphia</taxon>
        <taxon>Arcoida</taxon>
        <taxon>Arcoidea</taxon>
        <taxon>Arcidae</taxon>
        <taxon>Tegillarca</taxon>
    </lineage>
</organism>
<dbReference type="PROSITE" id="PS00031">
    <property type="entry name" value="NUCLEAR_REC_DBD_1"/>
    <property type="match status" value="1"/>
</dbReference>
<dbReference type="InterPro" id="IPR001723">
    <property type="entry name" value="Nuclear_hrmn_rcpt"/>
</dbReference>
<evidence type="ECO:0000256" key="7">
    <source>
        <dbReference type="ARBA" id="ARBA00023170"/>
    </source>
</evidence>